<dbReference type="GO" id="GO:0042910">
    <property type="term" value="F:xenobiotic transmembrane transporter activity"/>
    <property type="evidence" value="ECO:0007669"/>
    <property type="project" value="InterPro"/>
</dbReference>
<dbReference type="GO" id="GO:0015297">
    <property type="term" value="F:antiporter activity"/>
    <property type="evidence" value="ECO:0007669"/>
    <property type="project" value="InterPro"/>
</dbReference>
<evidence type="ECO:0000256" key="1">
    <source>
        <dbReference type="ARBA" id="ARBA00004141"/>
    </source>
</evidence>
<comment type="subcellular location">
    <subcellularLocation>
        <location evidence="1">Membrane</location>
        <topology evidence="1">Multi-pass membrane protein</topology>
    </subcellularLocation>
</comment>
<comment type="caution">
    <text evidence="7">The sequence shown here is derived from an EMBL/GenBank/DDBJ whole genome shotgun (WGS) entry which is preliminary data.</text>
</comment>
<dbReference type="AlphaFoldDB" id="A0AAV8TA79"/>
<gene>
    <name evidence="7" type="ORF">K2173_025601</name>
</gene>
<reference evidence="7 8" key="1">
    <citation type="submission" date="2021-09" db="EMBL/GenBank/DDBJ databases">
        <title>Genomic insights and catalytic innovation underlie evolution of tropane alkaloids biosynthesis.</title>
        <authorList>
            <person name="Wang Y.-J."/>
            <person name="Tian T."/>
            <person name="Huang J.-P."/>
            <person name="Huang S.-X."/>
        </authorList>
    </citation>
    <scope>NUCLEOTIDE SEQUENCE [LARGE SCALE GENOMIC DNA]</scope>
    <source>
        <strain evidence="7">KIB-2018</strain>
        <tissue evidence="7">Leaf</tissue>
    </source>
</reference>
<evidence type="ECO:0000256" key="3">
    <source>
        <dbReference type="ARBA" id="ARBA00022692"/>
    </source>
</evidence>
<evidence type="ECO:0000256" key="2">
    <source>
        <dbReference type="ARBA" id="ARBA00010199"/>
    </source>
</evidence>
<evidence type="ECO:0000256" key="5">
    <source>
        <dbReference type="ARBA" id="ARBA00023136"/>
    </source>
</evidence>
<feature type="transmembrane region" description="Helical" evidence="6">
    <location>
        <begin position="402"/>
        <end position="424"/>
    </location>
</feature>
<dbReference type="InterPro" id="IPR045069">
    <property type="entry name" value="MATE_euk"/>
</dbReference>
<feature type="transmembrane region" description="Helical" evidence="6">
    <location>
        <begin position="281"/>
        <end position="304"/>
    </location>
</feature>
<dbReference type="NCBIfam" id="TIGR00797">
    <property type="entry name" value="matE"/>
    <property type="match status" value="1"/>
</dbReference>
<dbReference type="PANTHER" id="PTHR11206">
    <property type="entry name" value="MULTIDRUG RESISTANCE PROTEIN"/>
    <property type="match status" value="1"/>
</dbReference>
<dbReference type="Proteomes" id="UP001159364">
    <property type="component" value="Linkage Group LG06"/>
</dbReference>
<feature type="transmembrane region" description="Helical" evidence="6">
    <location>
        <begin position="431"/>
        <end position="455"/>
    </location>
</feature>
<dbReference type="Pfam" id="PF01554">
    <property type="entry name" value="MatE"/>
    <property type="match status" value="2"/>
</dbReference>
<proteinExistence type="inferred from homology"/>
<sequence length="519" mass="57637">MDFCCGKRIWRSKKLNSSVVTPASKLSREVIYSMEEELLGSAVHDDNGDMKSRVWEEIKKLWKVGFPAMLARVSQFGMFVVTQAFIGHHGQLELAGYALVQIVTVRFSNGILLGMSSATETLCGQAFGARQYHMMGIYLQRSWIINCCAATILLPVFIFSSRIFRLLGDGKDVADEAGAISVWFIPILYFFAFAFSIQKYLQTQLKNMIVGWVSAVSFIVHLLLSWIFVSKLSWGIPGAMGAMIISSWLIVIVELVYILGGWCPDTWKGFTFSAFSDLLPAVKLSISSGVMLCLELWYSAIIILLSEYMKDAATKISALSICLNVTAWEFTLCLCFLAASSVRVSNELGRGDAKAAKFSLKVNFCAALSVGVFFSTVCLLLGRQIAQVFTSEEVVIEFVSNLSLLVAFSVLLNSFQAVLTGAAVGAGRQSMVAYVNIICYYVVGVPVGLILGYVAHLQVKGIWFGLILGVLLQVLVLCYITLRTDWNEQVKKASERLNRWFLRPSEESDETFMRERLID</sequence>
<protein>
    <recommendedName>
        <fullName evidence="6">Protein DETOXIFICATION</fullName>
    </recommendedName>
    <alternativeName>
        <fullName evidence="6">Multidrug and toxic compound extrusion protein</fullName>
    </alternativeName>
</protein>
<dbReference type="GO" id="GO:0016020">
    <property type="term" value="C:membrane"/>
    <property type="evidence" value="ECO:0007669"/>
    <property type="project" value="UniProtKB-SubCell"/>
</dbReference>
<feature type="transmembrane region" description="Helical" evidence="6">
    <location>
        <begin position="360"/>
        <end position="382"/>
    </location>
</feature>
<evidence type="ECO:0000313" key="8">
    <source>
        <dbReference type="Proteomes" id="UP001159364"/>
    </source>
</evidence>
<keyword evidence="8" id="KW-1185">Reference proteome</keyword>
<dbReference type="InterPro" id="IPR002528">
    <property type="entry name" value="MATE_fam"/>
</dbReference>
<feature type="transmembrane region" description="Helical" evidence="6">
    <location>
        <begin position="143"/>
        <end position="165"/>
    </location>
</feature>
<dbReference type="CDD" id="cd13132">
    <property type="entry name" value="MATE_eukaryotic"/>
    <property type="match status" value="1"/>
</dbReference>
<evidence type="ECO:0000256" key="4">
    <source>
        <dbReference type="ARBA" id="ARBA00022989"/>
    </source>
</evidence>
<feature type="transmembrane region" description="Helical" evidence="6">
    <location>
        <begin position="316"/>
        <end position="339"/>
    </location>
</feature>
<keyword evidence="4 6" id="KW-1133">Transmembrane helix</keyword>
<keyword evidence="3 6" id="KW-0812">Transmembrane</keyword>
<keyword evidence="5 6" id="KW-0472">Membrane</keyword>
<comment type="similarity">
    <text evidence="2 6">Belongs to the multi antimicrobial extrusion (MATE) (TC 2.A.66.1) family.</text>
</comment>
<organism evidence="7 8">
    <name type="scientific">Erythroxylum novogranatense</name>
    <dbReference type="NCBI Taxonomy" id="1862640"/>
    <lineage>
        <taxon>Eukaryota</taxon>
        <taxon>Viridiplantae</taxon>
        <taxon>Streptophyta</taxon>
        <taxon>Embryophyta</taxon>
        <taxon>Tracheophyta</taxon>
        <taxon>Spermatophyta</taxon>
        <taxon>Magnoliopsida</taxon>
        <taxon>eudicotyledons</taxon>
        <taxon>Gunneridae</taxon>
        <taxon>Pentapetalae</taxon>
        <taxon>rosids</taxon>
        <taxon>fabids</taxon>
        <taxon>Malpighiales</taxon>
        <taxon>Erythroxylaceae</taxon>
        <taxon>Erythroxylum</taxon>
    </lineage>
</organism>
<feature type="transmembrane region" description="Helical" evidence="6">
    <location>
        <begin position="234"/>
        <end position="260"/>
    </location>
</feature>
<dbReference type="EMBL" id="JAIWQS010000006">
    <property type="protein sequence ID" value="KAJ8763216.1"/>
    <property type="molecule type" value="Genomic_DNA"/>
</dbReference>
<accession>A0AAV8TA79</accession>
<feature type="transmembrane region" description="Helical" evidence="6">
    <location>
        <begin position="177"/>
        <end position="197"/>
    </location>
</feature>
<feature type="transmembrane region" description="Helical" evidence="6">
    <location>
        <begin position="461"/>
        <end position="482"/>
    </location>
</feature>
<feature type="transmembrane region" description="Helical" evidence="6">
    <location>
        <begin position="209"/>
        <end position="228"/>
    </location>
</feature>
<evidence type="ECO:0000256" key="6">
    <source>
        <dbReference type="RuleBase" id="RU004914"/>
    </source>
</evidence>
<evidence type="ECO:0000313" key="7">
    <source>
        <dbReference type="EMBL" id="KAJ8763216.1"/>
    </source>
</evidence>
<dbReference type="GO" id="GO:1990961">
    <property type="term" value="P:xenobiotic detoxification by transmembrane export across the plasma membrane"/>
    <property type="evidence" value="ECO:0007669"/>
    <property type="project" value="InterPro"/>
</dbReference>
<name>A0AAV8TA79_9ROSI</name>